<organism evidence="2 3">
    <name type="scientific">Geomonas subterranea</name>
    <dbReference type="NCBI Taxonomy" id="2847989"/>
    <lineage>
        <taxon>Bacteria</taxon>
        <taxon>Pseudomonadati</taxon>
        <taxon>Thermodesulfobacteriota</taxon>
        <taxon>Desulfuromonadia</taxon>
        <taxon>Geobacterales</taxon>
        <taxon>Geobacteraceae</taxon>
        <taxon>Geomonas</taxon>
    </lineage>
</organism>
<protein>
    <submittedName>
        <fullName evidence="2">Uncharacterized protein</fullName>
    </submittedName>
</protein>
<sequence length="181" mass="20029">MKKIRTGILLIPLFLIAVSVTGVPTMSRADSGARGEALTRVTSRGGGEVQARAGGRGGTSYSRGYSRGGYGYGGHSHSGGYFSGSVYIGPGWGYWDPFFYPYYYTYPAYPYYYTPPAVVAPQEPQEYISPDTTTGDEQTGYWYYCRKPEGYYPYVDRCPSGWMKVVPNTTPPAQSEEDKED</sequence>
<reference evidence="2 3" key="1">
    <citation type="submission" date="2021-06" db="EMBL/GenBank/DDBJ databases">
        <title>Gemonas diversity in paddy soil.</title>
        <authorList>
            <person name="Liu G."/>
        </authorList>
    </citation>
    <scope>NUCLEOTIDE SEQUENCE [LARGE SCALE GENOMIC DNA]</scope>
    <source>
        <strain evidence="2 3">RG2</strain>
    </source>
</reference>
<evidence type="ECO:0000256" key="1">
    <source>
        <dbReference type="SAM" id="MobiDB-lite"/>
    </source>
</evidence>
<evidence type="ECO:0000313" key="3">
    <source>
        <dbReference type="Proteomes" id="UP000683559"/>
    </source>
</evidence>
<feature type="region of interest" description="Disordered" evidence="1">
    <location>
        <begin position="29"/>
        <end position="60"/>
    </location>
</feature>
<dbReference type="Proteomes" id="UP000683559">
    <property type="component" value="Chromosome"/>
</dbReference>
<dbReference type="EMBL" id="CP077683">
    <property type="protein sequence ID" value="QXE90661.1"/>
    <property type="molecule type" value="Genomic_DNA"/>
</dbReference>
<proteinExistence type="predicted"/>
<feature type="compositionally biased region" description="Gly residues" evidence="1">
    <location>
        <begin position="44"/>
        <end position="58"/>
    </location>
</feature>
<evidence type="ECO:0000313" key="2">
    <source>
        <dbReference type="EMBL" id="QXE90661.1"/>
    </source>
</evidence>
<gene>
    <name evidence="2" type="ORF">KP001_20065</name>
</gene>
<keyword evidence="3" id="KW-1185">Reference proteome</keyword>
<accession>A0ABX8LIC6</accession>
<name>A0ABX8LIC6_9BACT</name>
<dbReference type="RefSeq" id="WP_217287286.1">
    <property type="nucleotide sequence ID" value="NZ_CP077683.1"/>
</dbReference>